<reference evidence="1" key="1">
    <citation type="submission" date="2021-11" db="EMBL/GenBank/DDBJ databases">
        <title>Fusarium solani-melongenae Genome sequencing and assembly.</title>
        <authorList>
            <person name="Xie S."/>
            <person name="Huang L."/>
            <person name="Zhang X."/>
        </authorList>
    </citation>
    <scope>NUCLEOTIDE SEQUENCE</scope>
    <source>
        <strain evidence="1">CRI 24-3</strain>
    </source>
</reference>
<dbReference type="EMBL" id="CP090035">
    <property type="protein sequence ID" value="UPK97074.1"/>
    <property type="molecule type" value="Genomic_DNA"/>
</dbReference>
<proteinExistence type="predicted"/>
<organism evidence="1 2">
    <name type="scientific">Fusarium solani subsp. cucurbitae</name>
    <name type="common">Neocosmosporum cucurbitae</name>
    <dbReference type="NCBI Taxonomy" id="2747967"/>
    <lineage>
        <taxon>Eukaryota</taxon>
        <taxon>Fungi</taxon>
        <taxon>Dikarya</taxon>
        <taxon>Ascomycota</taxon>
        <taxon>Pezizomycotina</taxon>
        <taxon>Sordariomycetes</taxon>
        <taxon>Hypocreomycetidae</taxon>
        <taxon>Hypocreales</taxon>
        <taxon>Nectriaceae</taxon>
        <taxon>Fusarium</taxon>
        <taxon>Fusarium solani species complex</taxon>
    </lineage>
</organism>
<name>A0ACD3Z714_FUSSC</name>
<gene>
    <name evidence="1" type="ORF">LCI18_008009</name>
</gene>
<dbReference type="Proteomes" id="UP000830768">
    <property type="component" value="Chromosome 6"/>
</dbReference>
<accession>A0ACD3Z714</accession>
<evidence type="ECO:0000313" key="2">
    <source>
        <dbReference type="Proteomes" id="UP000830768"/>
    </source>
</evidence>
<keyword evidence="2" id="KW-1185">Reference proteome</keyword>
<protein>
    <submittedName>
        <fullName evidence="1">Uncharacterized protein</fullName>
    </submittedName>
</protein>
<evidence type="ECO:0000313" key="1">
    <source>
        <dbReference type="EMBL" id="UPK97074.1"/>
    </source>
</evidence>
<sequence>MEKGQFVAVVGASGCGKTGVISLLERFYQLEKGTLRDNILLGIDPSTITDDQLHAACRDTSIHHFIASLPEGYNTNIASRGVSLSGGQKQPVSVARTLIQVLLLDEATSTLDSKNERLVQAAFERAAKGRTTIAVAHRLATVQNVDVIYVFGDGGHVLERGVMDSSSRKEVSITRWYVSHQ</sequence>